<feature type="domain" description="Phytochrome chromophore attachment site" evidence="6">
    <location>
        <begin position="526"/>
        <end position="665"/>
    </location>
</feature>
<feature type="coiled-coil region" evidence="4">
    <location>
        <begin position="858"/>
        <end position="892"/>
    </location>
</feature>
<dbReference type="GO" id="GO:0016020">
    <property type="term" value="C:membrane"/>
    <property type="evidence" value="ECO:0007669"/>
    <property type="project" value="InterPro"/>
</dbReference>
<dbReference type="KEGG" id="tsin:OXH18_05715"/>
<feature type="domain" description="Phytochrome chromophore attachment site" evidence="6">
    <location>
        <begin position="351"/>
        <end position="483"/>
    </location>
</feature>
<dbReference type="GO" id="GO:0006935">
    <property type="term" value="P:chemotaxis"/>
    <property type="evidence" value="ECO:0007669"/>
    <property type="project" value="InterPro"/>
</dbReference>
<feature type="compositionally biased region" description="Polar residues" evidence="5">
    <location>
        <begin position="32"/>
        <end position="46"/>
    </location>
</feature>
<feature type="domain" description="Phytochrome chromophore attachment site" evidence="6">
    <location>
        <begin position="186"/>
        <end position="322"/>
    </location>
</feature>
<dbReference type="GO" id="GO:0004888">
    <property type="term" value="F:transmembrane signaling receptor activity"/>
    <property type="evidence" value="ECO:0007669"/>
    <property type="project" value="InterPro"/>
</dbReference>
<dbReference type="Gene3D" id="3.30.450.40">
    <property type="match status" value="4"/>
</dbReference>
<sequence length="1209" mass="134740">MEKPDNQGLVSEGEGSPSLGLIKRIQKRLKRNPTSEPDSSQSSEQVEQAPEDSLAAIEISAPSITLRIPPDFTPNPELSTASSETSSIDSSSASHVVDDHTSMHLPFDDQSVADPPPSEAMRSFNSSENSRFLRFPSNTSFYSTSSSIPNSMSNSMLMNESSTSIGRDSTLGWLLITTQQLRQAKTIEALLNITVAEVRQHLQVDRVLIFRFQSESQGTVLAESIANGYTPSLKETLPAIAFGAEQPLHYWQLPFVSIEDATKRALTPHQRQLFERFQVMASLCIPIYMGSQLWGLLVVQGCTRPHYWQEAQILLLHQVVAQLQIALQPLESREERQLFDRINDQIRQKVNLSDLSAMVVRDVRKHLGADRVAVIQFCPDSQEDSSIQVVGEATANLPVMINAVWKVISDRVRDNLPLVVNDSRITTSTESLDFLEQFDIQSCAIVPLVQGETLWGALGAFQHSGARQWSSDQIEFLTQISQRLNVALQQADDLMQLHQQTAHIIDVVQLHQSVTAMIPRLLQSQSLETLFQLTNQSVRRLLKCNRATIHRLQDDGSREWLAESVAQGFSSLEKVQLESRLNPAVLMLQENLYRQGKSWVVHNIHTADYTTEEVEYFEELGIQAFVRTPIVKQGALWGILSVYQSGKPRQWTDAELLALQQLGLQVGVALQQIDQVMQVQQLSEQLAQTVQREQLVIKIVERVRQSLDLQQTFRTTAREIRNFLEVDRVAIFKFDAESGYREGETIAEDVQPGYVSALSVKVVDHCFSENFAEMYRKGRVWATADIYQGGLQSCYIDVLSKFQVRANLVVPLLRGDELWGLFCVHHCQDAREWHSTDIEFVKQIAAQLNIAIQQGEYVEQLQRQSEELLEIAEQSRNAKENLQQEVIQLLSAVRPALNGDLTARAPVTDTTVGTIADAYNNTLSSLQQIVMQMQTASTLVAQTSQSSEASLSSLSAQAELQLQSLNQALSQVQRLVHSTQVVETYVQQVQSTVQQANETVMSGDEAIDRTVDEMDKIREIVAEANLRLQRLSESSQKISRIVSVISNFTTQTQLLALNAAIEATRAGEYGRGFAVVADEVRSLARQSADAAVEIEQLVQDIQASTAEVATAMESSSQQVASGTQVVNEARENLNSIVNATSQISELVAHITQVMQEQTLQCQTLTQTMNDVATSANKTSQDSVTISTSFKDLLAMAQDLHAKSNRFRVA</sequence>
<organism evidence="8 9">
    <name type="scientific">Thermocoleostomius sinensis A174</name>
    <dbReference type="NCBI Taxonomy" id="2016057"/>
    <lineage>
        <taxon>Bacteria</taxon>
        <taxon>Bacillati</taxon>
        <taxon>Cyanobacteriota</taxon>
        <taxon>Cyanophyceae</taxon>
        <taxon>Oculatellales</taxon>
        <taxon>Oculatellaceae</taxon>
        <taxon>Thermocoleostomius</taxon>
    </lineage>
</organism>
<feature type="domain" description="Methyl-accepting transducer" evidence="7">
    <location>
        <begin position="936"/>
        <end position="1172"/>
    </location>
</feature>
<dbReference type="PANTHER" id="PTHR32089:SF114">
    <property type="entry name" value="METHYL-ACCEPTING CHEMOTAXIS PROTEIN MCPB"/>
    <property type="match status" value="1"/>
</dbReference>
<evidence type="ECO:0000256" key="4">
    <source>
        <dbReference type="SAM" id="Coils"/>
    </source>
</evidence>
<dbReference type="AlphaFoldDB" id="A0A9E9C5S8"/>
<dbReference type="EMBL" id="CP113797">
    <property type="protein sequence ID" value="WAL61486.1"/>
    <property type="molecule type" value="Genomic_DNA"/>
</dbReference>
<evidence type="ECO:0000313" key="9">
    <source>
        <dbReference type="Proteomes" id="UP001163152"/>
    </source>
</evidence>
<dbReference type="Pfam" id="PF01590">
    <property type="entry name" value="GAF"/>
    <property type="match status" value="4"/>
</dbReference>
<dbReference type="InterPro" id="IPR003018">
    <property type="entry name" value="GAF"/>
</dbReference>
<dbReference type="RefSeq" id="WP_268611462.1">
    <property type="nucleotide sequence ID" value="NZ_CP113797.1"/>
</dbReference>
<dbReference type="PROSITE" id="PS50111">
    <property type="entry name" value="CHEMOTAXIS_TRANSDUC_2"/>
    <property type="match status" value="1"/>
</dbReference>
<dbReference type="Gene3D" id="1.10.287.950">
    <property type="entry name" value="Methyl-accepting chemotaxis protein"/>
    <property type="match status" value="1"/>
</dbReference>
<keyword evidence="1 3" id="KW-0807">Transducer</keyword>
<proteinExistence type="inferred from homology"/>
<reference evidence="8" key="1">
    <citation type="submission" date="2022-12" db="EMBL/GenBank/DDBJ databases">
        <title>Polyphasic identification of a Novel Hot-Spring Cyanobacterium Ocullathermofonsia sinensis gen nov. sp. nov. and Genomic Insights on its Adaptations to the Thermal Habitat.</title>
        <authorList>
            <person name="Daroch M."/>
            <person name="Tang J."/>
            <person name="Jiang Y."/>
        </authorList>
    </citation>
    <scope>NUCLEOTIDE SEQUENCE</scope>
    <source>
        <strain evidence="8">PKUAC-SCTA174</strain>
    </source>
</reference>
<feature type="domain" description="Phytochrome chromophore attachment site" evidence="6">
    <location>
        <begin position="708"/>
        <end position="847"/>
    </location>
</feature>
<evidence type="ECO:0000256" key="3">
    <source>
        <dbReference type="PROSITE-ProRule" id="PRU00284"/>
    </source>
</evidence>
<keyword evidence="9" id="KW-1185">Reference proteome</keyword>
<dbReference type="PANTHER" id="PTHR32089">
    <property type="entry name" value="METHYL-ACCEPTING CHEMOTAXIS PROTEIN MCPB"/>
    <property type="match status" value="1"/>
</dbReference>
<dbReference type="Proteomes" id="UP001163152">
    <property type="component" value="Chromosome"/>
</dbReference>
<dbReference type="SMART" id="SM00065">
    <property type="entry name" value="GAF"/>
    <property type="match status" value="4"/>
</dbReference>
<comment type="similarity">
    <text evidence="2">Belongs to the methyl-accepting chemotaxis (MCP) protein family.</text>
</comment>
<evidence type="ECO:0000256" key="1">
    <source>
        <dbReference type="ARBA" id="ARBA00023224"/>
    </source>
</evidence>
<dbReference type="InterPro" id="IPR016132">
    <property type="entry name" value="Phyto_chromo_attachment"/>
</dbReference>
<dbReference type="CDD" id="cd11386">
    <property type="entry name" value="MCP_signal"/>
    <property type="match status" value="1"/>
</dbReference>
<dbReference type="PRINTS" id="PR00260">
    <property type="entry name" value="CHEMTRNSDUCR"/>
</dbReference>
<dbReference type="SUPFAM" id="SSF58104">
    <property type="entry name" value="Methyl-accepting chemotaxis protein (MCP) signaling domain"/>
    <property type="match status" value="1"/>
</dbReference>
<evidence type="ECO:0000256" key="2">
    <source>
        <dbReference type="ARBA" id="ARBA00029447"/>
    </source>
</evidence>
<dbReference type="InterPro" id="IPR029016">
    <property type="entry name" value="GAF-like_dom_sf"/>
</dbReference>
<dbReference type="InterPro" id="IPR004090">
    <property type="entry name" value="Chemotax_Me-accpt_rcpt"/>
</dbReference>
<keyword evidence="4" id="KW-0175">Coiled coil</keyword>
<dbReference type="InterPro" id="IPR004089">
    <property type="entry name" value="MCPsignal_dom"/>
</dbReference>
<gene>
    <name evidence="8" type="ORF">OXH18_05715</name>
</gene>
<dbReference type="GO" id="GO:0007165">
    <property type="term" value="P:signal transduction"/>
    <property type="evidence" value="ECO:0007669"/>
    <property type="project" value="UniProtKB-KW"/>
</dbReference>
<evidence type="ECO:0000259" key="6">
    <source>
        <dbReference type="PROSITE" id="PS50046"/>
    </source>
</evidence>
<dbReference type="SUPFAM" id="SSF55781">
    <property type="entry name" value="GAF domain-like"/>
    <property type="match status" value="4"/>
</dbReference>
<evidence type="ECO:0000313" key="8">
    <source>
        <dbReference type="EMBL" id="WAL61486.1"/>
    </source>
</evidence>
<dbReference type="PROSITE" id="PS50046">
    <property type="entry name" value="PHYTOCHROME_2"/>
    <property type="match status" value="4"/>
</dbReference>
<evidence type="ECO:0000259" key="7">
    <source>
        <dbReference type="PROSITE" id="PS50111"/>
    </source>
</evidence>
<dbReference type="SMART" id="SM00283">
    <property type="entry name" value="MA"/>
    <property type="match status" value="1"/>
</dbReference>
<protein>
    <submittedName>
        <fullName evidence="8">GAF domain-containing protein</fullName>
    </submittedName>
</protein>
<accession>A0A9E9C5S8</accession>
<feature type="region of interest" description="Disordered" evidence="5">
    <location>
        <begin position="1"/>
        <end position="129"/>
    </location>
</feature>
<feature type="compositionally biased region" description="Low complexity" evidence="5">
    <location>
        <begin position="79"/>
        <end position="95"/>
    </location>
</feature>
<name>A0A9E9C5S8_9CYAN</name>
<dbReference type="Pfam" id="PF00015">
    <property type="entry name" value="MCPsignal"/>
    <property type="match status" value="1"/>
</dbReference>
<evidence type="ECO:0000256" key="5">
    <source>
        <dbReference type="SAM" id="MobiDB-lite"/>
    </source>
</evidence>